<dbReference type="PANTHER" id="PTHR31302">
    <property type="entry name" value="TRANSMEMBRANE PROTEIN WITH METALLOPHOSPHOESTERASE DOMAIN-RELATED"/>
    <property type="match status" value="1"/>
</dbReference>
<dbReference type="PANTHER" id="PTHR31302:SF0">
    <property type="entry name" value="TRANSMEMBRANE PROTEIN WITH METALLOPHOSPHOESTERASE DOMAIN"/>
    <property type="match status" value="1"/>
</dbReference>
<organism evidence="2 3">
    <name type="scientific">Eggerthia catenaformis OT 569 = DSM 20559</name>
    <dbReference type="NCBI Taxonomy" id="999415"/>
    <lineage>
        <taxon>Bacteria</taxon>
        <taxon>Bacillati</taxon>
        <taxon>Bacillota</taxon>
        <taxon>Erysipelotrichia</taxon>
        <taxon>Erysipelotrichales</taxon>
        <taxon>Coprobacillaceae</taxon>
        <taxon>Eggerthia</taxon>
    </lineage>
</organism>
<dbReference type="Gene3D" id="3.60.21.10">
    <property type="match status" value="1"/>
</dbReference>
<dbReference type="Pfam" id="PF00149">
    <property type="entry name" value="Metallophos"/>
    <property type="match status" value="1"/>
</dbReference>
<dbReference type="GO" id="GO:0016787">
    <property type="term" value="F:hydrolase activity"/>
    <property type="evidence" value="ECO:0007669"/>
    <property type="project" value="InterPro"/>
</dbReference>
<dbReference type="InterPro" id="IPR004843">
    <property type="entry name" value="Calcineurin-like_PHP"/>
</dbReference>
<dbReference type="SUPFAM" id="SSF56300">
    <property type="entry name" value="Metallo-dependent phosphatases"/>
    <property type="match status" value="1"/>
</dbReference>
<reference evidence="2 3" key="1">
    <citation type="submission" date="2013-02" db="EMBL/GenBank/DDBJ databases">
        <title>The Genome Sequence of Lactobacillus catenaformis F0143.</title>
        <authorList>
            <consortium name="The Broad Institute Genome Sequencing Platform"/>
            <person name="Earl A."/>
            <person name="Ward D."/>
            <person name="Feldgarden M."/>
            <person name="Gevers D."/>
            <person name="Izard J."/>
            <person name="Blanton J.M."/>
            <person name="Mathney J."/>
            <person name="Dewhirst F.E."/>
            <person name="Young S.K."/>
            <person name="Zeng Q."/>
            <person name="Gargeya S."/>
            <person name="Fitzgerald M."/>
            <person name="Haas B."/>
            <person name="Abouelleil A."/>
            <person name="Alvarado L."/>
            <person name="Arachchi H.M."/>
            <person name="Berlin A."/>
            <person name="Chapman S.B."/>
            <person name="Gearin G."/>
            <person name="Goldberg J."/>
            <person name="Griggs A."/>
            <person name="Gujja S."/>
            <person name="Hansen M."/>
            <person name="Heiman D."/>
            <person name="Howarth C."/>
            <person name="Larimer J."/>
            <person name="Lui A."/>
            <person name="MacDonald P.J.P."/>
            <person name="McCowen C."/>
            <person name="Montmayeur A."/>
            <person name="Murphy C."/>
            <person name="Neiman D."/>
            <person name="Pearson M."/>
            <person name="Priest M."/>
            <person name="Roberts A."/>
            <person name="Saif S."/>
            <person name="Shea T."/>
            <person name="Sisk P."/>
            <person name="Stolte C."/>
            <person name="Sykes S."/>
            <person name="Wortman J."/>
            <person name="Nusbaum C."/>
            <person name="Birren B."/>
        </authorList>
    </citation>
    <scope>NUCLEOTIDE SEQUENCE [LARGE SCALE GENOMIC DNA]</scope>
    <source>
        <strain evidence="2 3">OT 569</strain>
    </source>
</reference>
<dbReference type="Proteomes" id="UP000011758">
    <property type="component" value="Unassembled WGS sequence"/>
</dbReference>
<proteinExistence type="predicted"/>
<name>M2Q3X8_9FIRM</name>
<dbReference type="BioCyc" id="ECAT999415-HMP:GTTI-10-MONOMER"/>
<accession>M2Q3X8</accession>
<dbReference type="eggNOG" id="COG1408">
    <property type="taxonomic scope" value="Bacteria"/>
</dbReference>
<protein>
    <recommendedName>
        <fullName evidence="1">Calcineurin-like phosphoesterase domain-containing protein</fullName>
    </recommendedName>
</protein>
<gene>
    <name evidence="2" type="ORF">HMPREF9943_00007</name>
</gene>
<dbReference type="EMBL" id="AGEJ01000001">
    <property type="protein sequence ID" value="EMD17575.1"/>
    <property type="molecule type" value="Genomic_DNA"/>
</dbReference>
<feature type="domain" description="Calcineurin-like phosphoesterase" evidence="1">
    <location>
        <begin position="20"/>
        <end position="174"/>
    </location>
</feature>
<evidence type="ECO:0000313" key="3">
    <source>
        <dbReference type="Proteomes" id="UP000011758"/>
    </source>
</evidence>
<evidence type="ECO:0000313" key="2">
    <source>
        <dbReference type="EMBL" id="EMD17575.1"/>
    </source>
</evidence>
<evidence type="ECO:0000259" key="1">
    <source>
        <dbReference type="Pfam" id="PF00149"/>
    </source>
</evidence>
<sequence>MNHVVKTDFTVSSHKVNNLKLLAISDLHMGLSITPEKLSKYVDEMNRLETPDFVFLVGDIVDERTDVSDMRSVFKSLSQLKSRNGIYYVYGNHDDIKKECEVHNIQVLEDEIKTIGNITLIGRKDASFSRKSSSELLKNVDKKNYIIVLDHQPLDMKENASNKADLQVSGHTHGGQIWPLGILQAITTGTMRYGVKKIDQFYTVTTSGIAGWGYPIKTGAPSEYAYITVK</sequence>
<comment type="caution">
    <text evidence="2">The sequence shown here is derived from an EMBL/GenBank/DDBJ whole genome shotgun (WGS) entry which is preliminary data.</text>
</comment>
<keyword evidence="3" id="KW-1185">Reference proteome</keyword>
<dbReference type="AlphaFoldDB" id="M2Q3X8"/>
<dbReference type="PATRIC" id="fig|999415.3.peg.10"/>
<dbReference type="InterPro" id="IPR029052">
    <property type="entry name" value="Metallo-depent_PP-like"/>
</dbReference>
<dbReference type="InterPro" id="IPR051158">
    <property type="entry name" value="Metallophosphoesterase_sf"/>
</dbReference>